<evidence type="ECO:0000256" key="1">
    <source>
        <dbReference type="SAM" id="MobiDB-lite"/>
    </source>
</evidence>
<gene>
    <name evidence="3" type="ORF">MNEG_3528</name>
</gene>
<accession>A0A0D2K1D7</accession>
<protein>
    <submittedName>
        <fullName evidence="3">Uncharacterized protein</fullName>
    </submittedName>
</protein>
<dbReference type="OrthoDB" id="10577485at2759"/>
<sequence length="322" mass="33384">MVQIRDGGDCAAPGGACVNFVDALTDPGITLIYLTSDIILSHADFDSFADQQYHLGRNLTVTSAPGGPMRAFDADFMAPRVRVTRGVTLTFQGVRIMNARKAIGVMLDMLTGEPGSTVILRDSPFYRYAALAVDQSILLTTSFARPARFPGNQTARALLGAAAGCSPAARADMVFQDIAIDASAAAMPAPSPQLQAGPSAHAYTVVLLNVTRECDTTPSDECLSSATPDVCLNRLNDDYQRRRRAAAASARGDSLRGGAAAGIAVGAATAAVVLMAGAGATVALRRRSKRAAKCEDEHGAVSASPQLNSKAQKGAASGAEQV</sequence>
<reference evidence="3 4" key="1">
    <citation type="journal article" date="2013" name="BMC Genomics">
        <title>Reconstruction of the lipid metabolism for the microalga Monoraphidium neglectum from its genome sequence reveals characteristics suitable for biofuel production.</title>
        <authorList>
            <person name="Bogen C."/>
            <person name="Al-Dilaimi A."/>
            <person name="Albersmeier A."/>
            <person name="Wichmann J."/>
            <person name="Grundmann M."/>
            <person name="Rupp O."/>
            <person name="Lauersen K.J."/>
            <person name="Blifernez-Klassen O."/>
            <person name="Kalinowski J."/>
            <person name="Goesmann A."/>
            <person name="Mussgnug J.H."/>
            <person name="Kruse O."/>
        </authorList>
    </citation>
    <scope>NUCLEOTIDE SEQUENCE [LARGE SCALE GENOMIC DNA]</scope>
    <source>
        <strain evidence="3 4">SAG 48.87</strain>
    </source>
</reference>
<feature type="transmembrane region" description="Helical" evidence="2">
    <location>
        <begin position="259"/>
        <end position="284"/>
    </location>
</feature>
<dbReference type="RefSeq" id="XP_013903447.1">
    <property type="nucleotide sequence ID" value="XM_014047993.1"/>
</dbReference>
<keyword evidence="2" id="KW-0472">Membrane</keyword>
<dbReference type="AlphaFoldDB" id="A0A0D2K1D7"/>
<name>A0A0D2K1D7_9CHLO</name>
<keyword evidence="2" id="KW-0812">Transmembrane</keyword>
<evidence type="ECO:0000313" key="4">
    <source>
        <dbReference type="Proteomes" id="UP000054498"/>
    </source>
</evidence>
<dbReference type="GeneID" id="25736406"/>
<keyword evidence="4" id="KW-1185">Reference proteome</keyword>
<evidence type="ECO:0000256" key="2">
    <source>
        <dbReference type="SAM" id="Phobius"/>
    </source>
</evidence>
<keyword evidence="2" id="KW-1133">Transmembrane helix</keyword>
<dbReference type="KEGG" id="mng:MNEG_3528"/>
<organism evidence="3 4">
    <name type="scientific">Monoraphidium neglectum</name>
    <dbReference type="NCBI Taxonomy" id="145388"/>
    <lineage>
        <taxon>Eukaryota</taxon>
        <taxon>Viridiplantae</taxon>
        <taxon>Chlorophyta</taxon>
        <taxon>core chlorophytes</taxon>
        <taxon>Chlorophyceae</taxon>
        <taxon>CS clade</taxon>
        <taxon>Sphaeropleales</taxon>
        <taxon>Selenastraceae</taxon>
        <taxon>Monoraphidium</taxon>
    </lineage>
</organism>
<dbReference type="Proteomes" id="UP000054498">
    <property type="component" value="Unassembled WGS sequence"/>
</dbReference>
<feature type="region of interest" description="Disordered" evidence="1">
    <location>
        <begin position="287"/>
        <end position="322"/>
    </location>
</feature>
<proteinExistence type="predicted"/>
<evidence type="ECO:0000313" key="3">
    <source>
        <dbReference type="EMBL" id="KIZ04428.1"/>
    </source>
</evidence>
<dbReference type="EMBL" id="KK100666">
    <property type="protein sequence ID" value="KIZ04428.1"/>
    <property type="molecule type" value="Genomic_DNA"/>
</dbReference>